<dbReference type="SUPFAM" id="SSF54919">
    <property type="entry name" value="Nucleoside diphosphate kinase, NDK"/>
    <property type="match status" value="1"/>
</dbReference>
<evidence type="ECO:0000256" key="5">
    <source>
        <dbReference type="ARBA" id="ARBA00008142"/>
    </source>
</evidence>
<evidence type="ECO:0000313" key="29">
    <source>
        <dbReference type="EMBL" id="TIB77618.1"/>
    </source>
</evidence>
<accession>A0A4T0M4T1</accession>
<evidence type="ECO:0000256" key="1">
    <source>
        <dbReference type="ARBA" id="ARBA00001946"/>
    </source>
</evidence>
<dbReference type="PANTHER" id="PTHR11349">
    <property type="entry name" value="NUCLEOSIDE DIPHOSPHATE KINASE"/>
    <property type="match status" value="1"/>
</dbReference>
<dbReference type="GO" id="GO:0003684">
    <property type="term" value="F:damaged DNA binding"/>
    <property type="evidence" value="ECO:0007669"/>
    <property type="project" value="InterPro"/>
</dbReference>
<evidence type="ECO:0000256" key="8">
    <source>
        <dbReference type="ARBA" id="ARBA00017632"/>
    </source>
</evidence>
<evidence type="ECO:0000256" key="2">
    <source>
        <dbReference type="ARBA" id="ARBA00004123"/>
    </source>
</evidence>
<evidence type="ECO:0000313" key="30">
    <source>
        <dbReference type="EMBL" id="TIB98959.1"/>
    </source>
</evidence>
<keyword evidence="15" id="KW-0378">Hydrolase</keyword>
<dbReference type="GO" id="GO:0006228">
    <property type="term" value="P:UTP biosynthetic process"/>
    <property type="evidence" value="ECO:0007669"/>
    <property type="project" value="InterPro"/>
</dbReference>
<comment type="cofactor">
    <cofactor evidence="1">
        <name>Mg(2+)</name>
        <dbReference type="ChEBI" id="CHEBI:18420"/>
    </cofactor>
</comment>
<evidence type="ECO:0000256" key="13">
    <source>
        <dbReference type="ARBA" id="ARBA00022763"/>
    </source>
</evidence>
<evidence type="ECO:0000259" key="27">
    <source>
        <dbReference type="SMART" id="SM00559"/>
    </source>
</evidence>
<evidence type="ECO:0000256" key="3">
    <source>
        <dbReference type="ARBA" id="ARBA00004574"/>
    </source>
</evidence>
<evidence type="ECO:0000256" key="22">
    <source>
        <dbReference type="ARBA" id="ARBA00023242"/>
    </source>
</evidence>
<feature type="binding site" evidence="24">
    <location>
        <position position="775"/>
    </location>
    <ligand>
        <name>ATP</name>
        <dbReference type="ChEBI" id="CHEBI:30616"/>
    </ligand>
</feature>
<evidence type="ECO:0000256" key="9">
    <source>
        <dbReference type="ARBA" id="ARBA00021792"/>
    </source>
</evidence>
<evidence type="ECO:0000313" key="31">
    <source>
        <dbReference type="EMBL" id="TIC29210.1"/>
    </source>
</evidence>
<dbReference type="GO" id="GO:0006310">
    <property type="term" value="P:DNA recombination"/>
    <property type="evidence" value="ECO:0007669"/>
    <property type="project" value="UniProtKB-KW"/>
</dbReference>
<feature type="domain" description="Ku" evidence="27">
    <location>
        <begin position="246"/>
        <end position="384"/>
    </location>
</feature>
<dbReference type="Gene3D" id="1.10.1600.10">
    <property type="match status" value="1"/>
</dbReference>
<evidence type="ECO:0000256" key="14">
    <source>
        <dbReference type="ARBA" id="ARBA00022777"/>
    </source>
</evidence>
<feature type="binding site" evidence="24">
    <location>
        <position position="769"/>
    </location>
    <ligand>
        <name>ATP</name>
        <dbReference type="ChEBI" id="CHEBI:30616"/>
    </ligand>
</feature>
<keyword evidence="11" id="KW-0808">Transferase</keyword>
<evidence type="ECO:0000256" key="10">
    <source>
        <dbReference type="ARBA" id="ARBA00022454"/>
    </source>
</evidence>
<keyword evidence="18" id="KW-0779">Telomere</keyword>
<comment type="caution">
    <text evidence="29">The sequence shown here is derived from an EMBL/GenBank/DDBJ whole genome shotgun (WGS) entry which is preliminary data.</text>
</comment>
<keyword evidence="17" id="KW-0067">ATP-binding</keyword>
<dbReference type="GO" id="GO:0006183">
    <property type="term" value="P:GTP biosynthetic process"/>
    <property type="evidence" value="ECO:0007669"/>
    <property type="project" value="InterPro"/>
</dbReference>
<dbReference type="InterPro" id="IPR024193">
    <property type="entry name" value="Ku80"/>
</dbReference>
<evidence type="ECO:0000256" key="21">
    <source>
        <dbReference type="ARBA" id="ARBA00023204"/>
    </source>
</evidence>
<evidence type="ECO:0000256" key="19">
    <source>
        <dbReference type="ARBA" id="ARBA00023125"/>
    </source>
</evidence>
<dbReference type="Gene3D" id="3.30.70.141">
    <property type="entry name" value="Nucleoside diphosphate kinase-like domain"/>
    <property type="match status" value="1"/>
</dbReference>
<keyword evidence="14" id="KW-0418">Kinase</keyword>
<evidence type="ECO:0000256" key="26">
    <source>
        <dbReference type="SAM" id="MobiDB-lite"/>
    </source>
</evidence>
<evidence type="ECO:0000256" key="4">
    <source>
        <dbReference type="ARBA" id="ARBA00007726"/>
    </source>
</evidence>
<feature type="non-terminal residue" evidence="29">
    <location>
        <position position="1"/>
    </location>
</feature>
<evidence type="ECO:0000256" key="12">
    <source>
        <dbReference type="ARBA" id="ARBA00022741"/>
    </source>
</evidence>
<evidence type="ECO:0000256" key="25">
    <source>
        <dbReference type="RuleBase" id="RU004011"/>
    </source>
</evidence>
<keyword evidence="12" id="KW-0547">Nucleotide-binding</keyword>
<dbReference type="Proteomes" id="UP000305647">
    <property type="component" value="Unassembled WGS sequence"/>
</dbReference>
<feature type="binding site" evidence="24">
    <location>
        <position position="740"/>
    </location>
    <ligand>
        <name>ATP</name>
        <dbReference type="ChEBI" id="CHEBI:30616"/>
    </ligand>
</feature>
<keyword evidence="16" id="KW-0347">Helicase</keyword>
<dbReference type="PRINTS" id="PR01243">
    <property type="entry name" value="NUCDPKINASE"/>
</dbReference>
<evidence type="ECO:0000313" key="34">
    <source>
        <dbReference type="Proteomes" id="UP000310685"/>
    </source>
</evidence>
<reference evidence="32 33" key="1">
    <citation type="submission" date="2019-03" db="EMBL/GenBank/DDBJ databases">
        <title>Sequencing 25 genomes of Wallemia mellicola.</title>
        <authorList>
            <person name="Gostincar C."/>
        </authorList>
    </citation>
    <scope>NUCLEOTIDE SEQUENCE [LARGE SCALE GENOMIC DNA]</scope>
    <source>
        <strain evidence="30 33">EXF-1262</strain>
        <strain evidence="29 34">EXF-6152</strain>
        <strain evidence="31 32">EXF-8738</strain>
    </source>
</reference>
<dbReference type="GO" id="GO:0006241">
    <property type="term" value="P:CTP biosynthetic process"/>
    <property type="evidence" value="ECO:0007669"/>
    <property type="project" value="InterPro"/>
</dbReference>
<dbReference type="FunFam" id="3.30.70.141:FF:000002">
    <property type="entry name" value="Nucleoside diphosphate kinase"/>
    <property type="match status" value="1"/>
</dbReference>
<protein>
    <recommendedName>
        <fullName evidence="9">ATP-dependent DNA helicase II subunit 2</fullName>
        <ecNumber evidence="7">2.7.4.6</ecNumber>
        <ecNumber evidence="6">3.6.4.12</ecNumber>
    </recommendedName>
    <alternativeName>
        <fullName evidence="23">ATP-dependent DNA helicase II subunit Ku80</fullName>
    </alternativeName>
    <alternativeName>
        <fullName evidence="8">Nucleoside diphosphate kinase</fullName>
    </alternativeName>
</protein>
<comment type="similarity">
    <text evidence="4">Belongs to the ku80 family.</text>
</comment>
<dbReference type="EC" id="3.6.4.12" evidence="6"/>
<evidence type="ECO:0000259" key="28">
    <source>
        <dbReference type="SMART" id="SM00562"/>
    </source>
</evidence>
<dbReference type="GO" id="GO:0006303">
    <property type="term" value="P:double-strand break repair via nonhomologous end joining"/>
    <property type="evidence" value="ECO:0007669"/>
    <property type="project" value="InterPro"/>
</dbReference>
<dbReference type="GO" id="GO:0003678">
    <property type="term" value="F:DNA helicase activity"/>
    <property type="evidence" value="ECO:0007669"/>
    <property type="project" value="UniProtKB-EC"/>
</dbReference>
<dbReference type="NCBIfam" id="NF001908">
    <property type="entry name" value="PRK00668.1"/>
    <property type="match status" value="1"/>
</dbReference>
<dbReference type="GO" id="GO:0005524">
    <property type="term" value="F:ATP binding"/>
    <property type="evidence" value="ECO:0007669"/>
    <property type="project" value="UniProtKB-KW"/>
</dbReference>
<dbReference type="SUPFAM" id="SSF53300">
    <property type="entry name" value="vWA-like"/>
    <property type="match status" value="1"/>
</dbReference>
<dbReference type="EMBL" id="SPRH01000033">
    <property type="protein sequence ID" value="TIB98959.1"/>
    <property type="molecule type" value="Genomic_DNA"/>
</dbReference>
<dbReference type="EC" id="2.7.4.6" evidence="7"/>
<evidence type="ECO:0000313" key="33">
    <source>
        <dbReference type="Proteomes" id="UP000307169"/>
    </source>
</evidence>
<dbReference type="GO" id="GO:0042162">
    <property type="term" value="F:telomeric DNA binding"/>
    <property type="evidence" value="ECO:0007669"/>
    <property type="project" value="InterPro"/>
</dbReference>
<dbReference type="GO" id="GO:0004550">
    <property type="term" value="F:nucleoside diphosphate kinase activity"/>
    <property type="evidence" value="ECO:0007669"/>
    <property type="project" value="UniProtKB-EC"/>
</dbReference>
<feature type="domain" description="Nucleoside diphosphate kinase-like" evidence="28">
    <location>
        <begin position="684"/>
        <end position="822"/>
    </location>
</feature>
<dbReference type="AlphaFoldDB" id="A0A4T0M4T1"/>
<evidence type="ECO:0000256" key="15">
    <source>
        <dbReference type="ARBA" id="ARBA00022801"/>
    </source>
</evidence>
<comment type="subcellular location">
    <subcellularLocation>
        <location evidence="3">Chromosome</location>
        <location evidence="3">Telomere</location>
    </subcellularLocation>
    <subcellularLocation>
        <location evidence="2">Nucleus</location>
    </subcellularLocation>
</comment>
<dbReference type="GO" id="GO:0000781">
    <property type="term" value="C:chromosome, telomeric region"/>
    <property type="evidence" value="ECO:0007669"/>
    <property type="project" value="UniProtKB-SubCell"/>
</dbReference>
<keyword evidence="20" id="KW-0233">DNA recombination</keyword>
<evidence type="ECO:0000256" key="24">
    <source>
        <dbReference type="PROSITE-ProRule" id="PRU00706"/>
    </source>
</evidence>
<dbReference type="EMBL" id="SPRC01000032">
    <property type="protein sequence ID" value="TIB77618.1"/>
    <property type="molecule type" value="Genomic_DNA"/>
</dbReference>
<dbReference type="InterPro" id="IPR036465">
    <property type="entry name" value="vWFA_dom_sf"/>
</dbReference>
<feature type="binding site" evidence="24">
    <location>
        <position position="786"/>
    </location>
    <ligand>
        <name>ATP</name>
        <dbReference type="ChEBI" id="CHEBI:30616"/>
    </ligand>
</feature>
<dbReference type="GO" id="GO:0000723">
    <property type="term" value="P:telomere maintenance"/>
    <property type="evidence" value="ECO:0007669"/>
    <property type="project" value="InterPro"/>
</dbReference>
<dbReference type="Pfam" id="PF00334">
    <property type="entry name" value="NDK"/>
    <property type="match status" value="1"/>
</dbReference>
<comment type="similarity">
    <text evidence="5 24 25">Belongs to the NDK family.</text>
</comment>
<name>A0A4T0M4T1_9BASI</name>
<keyword evidence="13" id="KW-0227">DNA damage</keyword>
<evidence type="ECO:0000256" key="18">
    <source>
        <dbReference type="ARBA" id="ARBA00022895"/>
    </source>
</evidence>
<evidence type="ECO:0000256" key="17">
    <source>
        <dbReference type="ARBA" id="ARBA00022840"/>
    </source>
</evidence>
<dbReference type="Gene3D" id="2.40.290.10">
    <property type="match status" value="1"/>
</dbReference>
<feature type="active site" description="Pros-phosphohistidine intermediate" evidence="24">
    <location>
        <position position="799"/>
    </location>
</feature>
<dbReference type="GO" id="GO:0016787">
    <property type="term" value="F:hydrolase activity"/>
    <property type="evidence" value="ECO:0007669"/>
    <property type="project" value="UniProtKB-KW"/>
</dbReference>
<dbReference type="Proteomes" id="UP000307169">
    <property type="component" value="Unassembled WGS sequence"/>
</dbReference>
<feature type="compositionally biased region" description="Basic and acidic residues" evidence="26">
    <location>
        <begin position="531"/>
        <end position="544"/>
    </location>
</feature>
<dbReference type="SMART" id="SM00559">
    <property type="entry name" value="Ku78"/>
    <property type="match status" value="1"/>
</dbReference>
<evidence type="ECO:0000313" key="32">
    <source>
        <dbReference type="Proteomes" id="UP000305647"/>
    </source>
</evidence>
<proteinExistence type="inferred from homology"/>
<feature type="region of interest" description="Disordered" evidence="26">
    <location>
        <begin position="519"/>
        <end position="550"/>
    </location>
</feature>
<keyword evidence="21" id="KW-0234">DNA repair</keyword>
<dbReference type="Pfam" id="PF02735">
    <property type="entry name" value="Ku"/>
    <property type="match status" value="1"/>
</dbReference>
<organism evidence="29 34">
    <name type="scientific">Wallemia mellicola</name>
    <dbReference type="NCBI Taxonomy" id="1708541"/>
    <lineage>
        <taxon>Eukaryota</taxon>
        <taxon>Fungi</taxon>
        <taxon>Dikarya</taxon>
        <taxon>Basidiomycota</taxon>
        <taxon>Wallemiomycotina</taxon>
        <taxon>Wallemiomycetes</taxon>
        <taxon>Wallemiales</taxon>
        <taxon>Wallemiaceae</taxon>
        <taxon>Wallemia</taxon>
    </lineage>
</organism>
<gene>
    <name evidence="31" type="ORF">E3Q10_02728</name>
    <name evidence="30" type="ORF">E3Q17_02761</name>
    <name evidence="29" type="ORF">E3Q22_02933</name>
</gene>
<sequence>YSVNLYVVHLSSSIPVDNVKYYLKSIIINKLISNLKTDVFGLIVVGDTTNNPFNEMNHTQFKYIDIKIPLQQSSKIFLDVLDNLDLNNCNAKVDPIDSLVIAYKHIENLYASKKSWTKNINFIIGDDLTTDNYEINNLSNLINQLHIGLNFIKMSDHENPFIDRLSPYIENTTTDTLDHQLDQLKKPHPSSSKSAAQSSRFNISDEISIKVKYQKAVGKATKLPLKSLRADNNSKVSTSQVHRLGDSKVDSHNLIRAYHYGSILVPRPDESEGGFVEFTSEAGIDFLSTFPASTFKRDMVIGEPSFIYADQSDGSSGLALSSFINALDKNGLIALVRYARTKDEKPYLGLCLPVINGQTEYLQYLRIPFADQMRNYSFPSLERVVTKSGEPLQNHKYLPTDKMCLAMDNFVNSMDLHDTDDKRTWFDINTSYTPAHHRIYQAVIHGASTGSIIKDELPDAHPELKKYLEPPSFAQKRSVDALENCKNEFNLTKPTPKAKYHRRHSKEDVREAQEINIDDLLGGKPTTSPRPVDKTIEGDAKKGTDGAFTPDQVWQTLNNLDDPEEVYENNIAEDYNELIREVKEDTQFWSFLRENEGEKLSLITSGEDEHGTSEVTSIAYSSLYQANDNTARAFSTARASNNSLRNVAFGVGAAAALGATALATKPVHLDAPQSTIAGTEGTFSERSFVMIKPDGVSRQIVGKIISRFEERGYKLVAVKTVTPSKELAKEHYIDLAARPFYPGLVEYITSGTPVVALVWEGKDVIRQGRRMVGATNPLQSDPGSIRGTYAVSVGRNIIHASDSFESATKEIGLWFNEKELSNYQPIAWPWIFSDN</sequence>
<dbReference type="EMBL" id="SPRO01000030">
    <property type="protein sequence ID" value="TIC29210.1"/>
    <property type="molecule type" value="Genomic_DNA"/>
</dbReference>
<dbReference type="Proteomes" id="UP000310685">
    <property type="component" value="Unassembled WGS sequence"/>
</dbReference>
<dbReference type="CDD" id="cd00873">
    <property type="entry name" value="KU80"/>
    <property type="match status" value="1"/>
</dbReference>
<dbReference type="CDD" id="cd04413">
    <property type="entry name" value="NDPk_I"/>
    <property type="match status" value="1"/>
</dbReference>
<dbReference type="PROSITE" id="PS51374">
    <property type="entry name" value="NDPK_LIKE"/>
    <property type="match status" value="1"/>
</dbReference>
<keyword evidence="19" id="KW-0238">DNA-binding</keyword>
<dbReference type="SMART" id="SM00562">
    <property type="entry name" value="NDK"/>
    <property type="match status" value="1"/>
</dbReference>
<keyword evidence="22" id="KW-0539">Nucleus</keyword>
<evidence type="ECO:0000256" key="20">
    <source>
        <dbReference type="ARBA" id="ARBA00023172"/>
    </source>
</evidence>
<dbReference type="InterPro" id="IPR006164">
    <property type="entry name" value="DNA_bd_Ku70/Ku80"/>
</dbReference>
<feature type="binding site" evidence="24">
    <location>
        <position position="692"/>
    </location>
    <ligand>
        <name>ATP</name>
        <dbReference type="ChEBI" id="CHEBI:30616"/>
    </ligand>
</feature>
<dbReference type="InterPro" id="IPR001564">
    <property type="entry name" value="Nucleoside_diP_kinase"/>
</dbReference>
<dbReference type="HAMAP" id="MF_00451">
    <property type="entry name" value="NDP_kinase"/>
    <property type="match status" value="1"/>
</dbReference>
<dbReference type="InterPro" id="IPR016194">
    <property type="entry name" value="SPOC-like_C_dom_sf"/>
</dbReference>
<evidence type="ECO:0000256" key="7">
    <source>
        <dbReference type="ARBA" id="ARBA00012966"/>
    </source>
</evidence>
<evidence type="ECO:0000256" key="23">
    <source>
        <dbReference type="ARBA" id="ARBA00031847"/>
    </source>
</evidence>
<dbReference type="InterPro" id="IPR034907">
    <property type="entry name" value="NDK-like_dom"/>
</dbReference>
<evidence type="ECO:0000256" key="6">
    <source>
        <dbReference type="ARBA" id="ARBA00012551"/>
    </source>
</evidence>
<keyword evidence="10" id="KW-0158">Chromosome</keyword>
<feature type="binding site" evidence="24">
    <location>
        <position position="796"/>
    </location>
    <ligand>
        <name>ATP</name>
        <dbReference type="ChEBI" id="CHEBI:30616"/>
    </ligand>
</feature>
<evidence type="ECO:0000256" key="16">
    <source>
        <dbReference type="ARBA" id="ARBA00022806"/>
    </source>
</evidence>
<dbReference type="SUPFAM" id="SSF100939">
    <property type="entry name" value="SPOC domain-like"/>
    <property type="match status" value="1"/>
</dbReference>
<dbReference type="GO" id="GO:0043564">
    <property type="term" value="C:Ku70:Ku80 complex"/>
    <property type="evidence" value="ECO:0007669"/>
    <property type="project" value="InterPro"/>
</dbReference>
<evidence type="ECO:0000256" key="11">
    <source>
        <dbReference type="ARBA" id="ARBA00022679"/>
    </source>
</evidence>
<dbReference type="InterPro" id="IPR036850">
    <property type="entry name" value="NDK-like_dom_sf"/>
</dbReference>